<sequence length="145" mass="16738">MITERFGENISIQAGDSHERYIRAKDLEKIISNENYVYNSLDDADEITDQLNNKIGRNIAKNSPGLSPKELSAVILDYYKNEGIFEVKKEKNIFKVFKNKLPSDIHQEAKERLKTLDNNGAGKRIRAARKKIEESYDSMQMLKGW</sequence>
<organism evidence="1 2">
    <name type="scientific">Phocoenobacter skyensis</name>
    <dbReference type="NCBI Taxonomy" id="97481"/>
    <lineage>
        <taxon>Bacteria</taxon>
        <taxon>Pseudomonadati</taxon>
        <taxon>Pseudomonadota</taxon>
        <taxon>Gammaproteobacteria</taxon>
        <taxon>Pasteurellales</taxon>
        <taxon>Pasteurellaceae</taxon>
        <taxon>Phocoenobacter</taxon>
    </lineage>
</organism>
<evidence type="ECO:0000313" key="1">
    <source>
        <dbReference type="EMBL" id="MDP8174863.1"/>
    </source>
</evidence>
<accession>A0AAJ6NDM1</accession>
<evidence type="ECO:0000313" key="2">
    <source>
        <dbReference type="Proteomes" id="UP001231736"/>
    </source>
</evidence>
<dbReference type="EMBL" id="JASAYT010000013">
    <property type="protein sequence ID" value="MDP8174863.1"/>
    <property type="molecule type" value="Genomic_DNA"/>
</dbReference>
<dbReference type="AlphaFoldDB" id="A0AAJ6NDM1"/>
<gene>
    <name evidence="1" type="ORF">QJU97_05250</name>
</gene>
<proteinExistence type="predicted"/>
<dbReference type="Proteomes" id="UP001231736">
    <property type="component" value="Unassembled WGS sequence"/>
</dbReference>
<comment type="caution">
    <text evidence="1">The sequence shown here is derived from an EMBL/GenBank/DDBJ whole genome shotgun (WGS) entry which is preliminary data.</text>
</comment>
<name>A0AAJ6NDM1_9PAST</name>
<protein>
    <submittedName>
        <fullName evidence="1">Uncharacterized protein</fullName>
    </submittedName>
</protein>
<reference evidence="1" key="1">
    <citation type="journal article" date="2023" name="Front. Microbiol.">
        <title>Phylogeography and host specificity of Pasteurellaceae pathogenic to sea-farmed fish in the north-east Atlantic.</title>
        <authorList>
            <person name="Gulla S."/>
            <person name="Colquhoun D.J."/>
            <person name="Olsen A.B."/>
            <person name="Spilsberg B."/>
            <person name="Lagesen K."/>
            <person name="Aakesson C.P."/>
            <person name="Strom S."/>
            <person name="Manji F."/>
            <person name="Birkbeck T.H."/>
            <person name="Nilsen H.K."/>
        </authorList>
    </citation>
    <scope>NUCLEOTIDE SEQUENCE</scope>
    <source>
        <strain evidence="1">98B1</strain>
    </source>
</reference>